<name>A0A4Q0NUM1_9FLAO</name>
<comment type="caution">
    <text evidence="5">The sequence shown here is derived from an EMBL/GenBank/DDBJ whole genome shotgun (WGS) entry which is preliminary data.</text>
</comment>
<dbReference type="EMBL" id="QOVI01000003">
    <property type="protein sequence ID" value="RXG15208.1"/>
    <property type="molecule type" value="Genomic_DNA"/>
</dbReference>
<accession>A0A4Q0NUM1</accession>
<gene>
    <name evidence="5" type="ORF">DSM04_10396</name>
</gene>
<reference evidence="5 6" key="1">
    <citation type="submission" date="2018-07" db="EMBL/GenBank/DDBJ databases">
        <title>Leeuwenhoekiella genomics.</title>
        <authorList>
            <person name="Tahon G."/>
            <person name="Willems A."/>
        </authorList>
    </citation>
    <scope>NUCLEOTIDE SEQUENCE [LARGE SCALE GENOMIC DNA]</scope>
    <source>
        <strain evidence="5 6">R-50232</strain>
    </source>
</reference>
<dbReference type="EC" id="5.4.99.-" evidence="3"/>
<dbReference type="Proteomes" id="UP000289821">
    <property type="component" value="Unassembled WGS sequence"/>
</dbReference>
<evidence type="ECO:0000313" key="5">
    <source>
        <dbReference type="EMBL" id="RXG15208.1"/>
    </source>
</evidence>
<dbReference type="PROSITE" id="PS01149">
    <property type="entry name" value="PSI_RSU"/>
    <property type="match status" value="1"/>
</dbReference>
<feature type="domain" description="Pseudouridine synthase RsuA/RluA-like" evidence="4">
    <location>
        <begin position="6"/>
        <end position="159"/>
    </location>
</feature>
<evidence type="ECO:0000256" key="1">
    <source>
        <dbReference type="ARBA" id="ARBA00008348"/>
    </source>
</evidence>
<dbReference type="GO" id="GO:0006364">
    <property type="term" value="P:rRNA processing"/>
    <property type="evidence" value="ECO:0007669"/>
    <property type="project" value="UniProtKB-ARBA"/>
</dbReference>
<dbReference type="OrthoDB" id="1012272at2"/>
<dbReference type="InterPro" id="IPR042092">
    <property type="entry name" value="PsdUridine_s_RsuA/RluB/E/F_cat"/>
</dbReference>
<evidence type="ECO:0000256" key="3">
    <source>
        <dbReference type="RuleBase" id="RU003887"/>
    </source>
</evidence>
<dbReference type="InterPro" id="IPR050343">
    <property type="entry name" value="RsuA_PseudoU_synthase"/>
</dbReference>
<dbReference type="AlphaFoldDB" id="A0A4Q0NUM1"/>
<dbReference type="GO" id="GO:0001522">
    <property type="term" value="P:pseudouridine synthesis"/>
    <property type="evidence" value="ECO:0007669"/>
    <property type="project" value="InterPro"/>
</dbReference>
<dbReference type="PANTHER" id="PTHR47683">
    <property type="entry name" value="PSEUDOURIDINE SYNTHASE FAMILY PROTEIN-RELATED"/>
    <property type="match status" value="1"/>
</dbReference>
<dbReference type="Gene3D" id="3.30.70.580">
    <property type="entry name" value="Pseudouridine synthase I, catalytic domain, N-terminal subdomain"/>
    <property type="match status" value="1"/>
</dbReference>
<evidence type="ECO:0000313" key="6">
    <source>
        <dbReference type="Proteomes" id="UP000289821"/>
    </source>
</evidence>
<dbReference type="PANTHER" id="PTHR47683:SF2">
    <property type="entry name" value="RNA-BINDING S4 DOMAIN-CONTAINING PROTEIN"/>
    <property type="match status" value="1"/>
</dbReference>
<comment type="similarity">
    <text evidence="1 3">Belongs to the pseudouridine synthase RsuA family.</text>
</comment>
<dbReference type="InterPro" id="IPR000748">
    <property type="entry name" value="PsdUridine_synth_RsuA/RluB/E/F"/>
</dbReference>
<dbReference type="Gene3D" id="3.30.70.1560">
    <property type="entry name" value="Alpha-L RNA-binding motif"/>
    <property type="match status" value="1"/>
</dbReference>
<dbReference type="Pfam" id="PF00849">
    <property type="entry name" value="PseudoU_synth_2"/>
    <property type="match status" value="1"/>
</dbReference>
<dbReference type="InterPro" id="IPR020103">
    <property type="entry name" value="PsdUridine_synth_cat_dom_sf"/>
</dbReference>
<dbReference type="GO" id="GO:0140098">
    <property type="term" value="F:catalytic activity, acting on RNA"/>
    <property type="evidence" value="ECO:0007669"/>
    <property type="project" value="UniProtKB-ARBA"/>
</dbReference>
<organism evidence="5 6">
    <name type="scientific">Leeuwenhoekiella aestuarii</name>
    <dbReference type="NCBI Taxonomy" id="2249426"/>
    <lineage>
        <taxon>Bacteria</taxon>
        <taxon>Pseudomonadati</taxon>
        <taxon>Bacteroidota</taxon>
        <taxon>Flavobacteriia</taxon>
        <taxon>Flavobacteriales</taxon>
        <taxon>Flavobacteriaceae</taxon>
        <taxon>Leeuwenhoekiella</taxon>
    </lineage>
</organism>
<evidence type="ECO:0000256" key="2">
    <source>
        <dbReference type="ARBA" id="ARBA00023235"/>
    </source>
</evidence>
<dbReference type="RefSeq" id="WP_128760812.1">
    <property type="nucleotide sequence ID" value="NZ_QOVI01000003.1"/>
</dbReference>
<protein>
    <recommendedName>
        <fullName evidence="3">Pseudouridine synthase</fullName>
        <ecNumber evidence="3">5.4.99.-</ecNumber>
    </recommendedName>
</protein>
<sequence length="192" mass="21997">MAEHKHFIVFKPYGFISQLTSNDLRQRRKKKFLAELYDWPEEIMPIGRLDENSEGLILMTTDGKLSNHINRSGIEKEYYALVDGIPTEEQLLQLQHGIEIGLDGKKYTTKPCAVKSLIASPNLPNRGKKIRDARHGPTTWLSITIQEGKFRQVRKMTSAIDCPTLRLVRIRVGNQQLNTMQPGEIVEWNGEI</sequence>
<keyword evidence="2 3" id="KW-0413">Isomerase</keyword>
<dbReference type="InterPro" id="IPR020094">
    <property type="entry name" value="TruA/RsuA/RluB/E/F_N"/>
</dbReference>
<dbReference type="GO" id="GO:0009982">
    <property type="term" value="F:pseudouridine synthase activity"/>
    <property type="evidence" value="ECO:0007669"/>
    <property type="project" value="InterPro"/>
</dbReference>
<proteinExistence type="inferred from homology"/>
<evidence type="ECO:0000259" key="4">
    <source>
        <dbReference type="Pfam" id="PF00849"/>
    </source>
</evidence>
<dbReference type="SUPFAM" id="SSF55120">
    <property type="entry name" value="Pseudouridine synthase"/>
    <property type="match status" value="1"/>
</dbReference>
<dbReference type="GO" id="GO:0003723">
    <property type="term" value="F:RNA binding"/>
    <property type="evidence" value="ECO:0007669"/>
    <property type="project" value="InterPro"/>
</dbReference>
<dbReference type="NCBIfam" id="TIGR00093">
    <property type="entry name" value="pseudouridine synthase"/>
    <property type="match status" value="1"/>
</dbReference>
<dbReference type="InterPro" id="IPR006145">
    <property type="entry name" value="PsdUridine_synth_RsuA/RluA"/>
</dbReference>
<keyword evidence="6" id="KW-1185">Reference proteome</keyword>
<dbReference type="InterPro" id="IPR018496">
    <property type="entry name" value="PsdUridine_synth_RsuA/RluB_CS"/>
</dbReference>